<dbReference type="AlphaFoldDB" id="A0A8H6D0H3"/>
<dbReference type="EMBL" id="JAAOAN010000781">
    <property type="protein sequence ID" value="KAF5699761.1"/>
    <property type="molecule type" value="Genomic_DNA"/>
</dbReference>
<evidence type="ECO:0008006" key="3">
    <source>
        <dbReference type="Google" id="ProtNLM"/>
    </source>
</evidence>
<comment type="caution">
    <text evidence="1">The sequence shown here is derived from an EMBL/GenBank/DDBJ whole genome shotgun (WGS) entry which is preliminary data.</text>
</comment>
<dbReference type="Proteomes" id="UP000544331">
    <property type="component" value="Unassembled WGS sequence"/>
</dbReference>
<evidence type="ECO:0000313" key="1">
    <source>
        <dbReference type="EMBL" id="KAF5699761.1"/>
    </source>
</evidence>
<evidence type="ECO:0000313" key="2">
    <source>
        <dbReference type="Proteomes" id="UP000544331"/>
    </source>
</evidence>
<keyword evidence="2" id="KW-1185">Reference proteome</keyword>
<proteinExistence type="predicted"/>
<accession>A0A8H6D0H3</accession>
<reference evidence="1 2" key="1">
    <citation type="submission" date="2020-05" db="EMBL/GenBank/DDBJ databases">
        <title>Identification and distribution of gene clusters putatively required for synthesis of sphingolipid metabolism inhibitors in phylogenetically diverse species of the filamentous fungus Fusarium.</title>
        <authorList>
            <person name="Kim H.-S."/>
            <person name="Busman M."/>
            <person name="Brown D.W."/>
            <person name="Divon H."/>
            <person name="Uhlig S."/>
            <person name="Proctor R.H."/>
        </authorList>
    </citation>
    <scope>NUCLEOTIDE SEQUENCE [LARGE SCALE GENOMIC DNA]</scope>
    <source>
        <strain evidence="1 2">NRRL 66235</strain>
    </source>
</reference>
<protein>
    <recommendedName>
        <fullName evidence="3">Fungal N-terminal domain-containing protein</fullName>
    </recommendedName>
</protein>
<gene>
    <name evidence="1" type="ORF">FMUND_14626</name>
</gene>
<name>A0A8H6D0H3_9HYPO</name>
<sequence length="500" mass="55836">MEATGVVIGVVSLITSAAKTYQQLLQMTTRSDDVSDIQTKILLERARFETSVQHLSRFQGVLELPPNVEPIFTKMGQMERSMNMMMDSLHTYTYQQKKASNRILNRSHGSRQDVEEHLERFSGLNKQLEIMCAELGREMMIMTHYAVRKVQEPAFMLATDYETKSAERGDHTLKTDVQDAKVLKELATSCGLLLRLRGTVDPLFAELSNQFELWKYGLDSQRFYHALKTNSRQNLRRDLVLLLYESMLQIGETIVRKSLEDFASMSIRIREAVQDLDQSAPPAETGGSQDDEKANVIQTLELVVGTLSDLLPSIVSFSRTCMALGDYTPDADDVKELLQESVKMIRPGSEALSRAAEVAKTQPDESSLTDTKSITEVFDKQATYLEKWAEKHKQDIESKLANESPAKFASVANAVERIAYYLDKLPTTVDDQLSSSGTPLEGSLDSANQESLASIMKGLETHIQLLVELEPQLESVEALPPYSKISSGPIIDIISGGIIN</sequence>
<organism evidence="1 2">
    <name type="scientific">Fusarium mundagurra</name>
    <dbReference type="NCBI Taxonomy" id="1567541"/>
    <lineage>
        <taxon>Eukaryota</taxon>
        <taxon>Fungi</taxon>
        <taxon>Dikarya</taxon>
        <taxon>Ascomycota</taxon>
        <taxon>Pezizomycotina</taxon>
        <taxon>Sordariomycetes</taxon>
        <taxon>Hypocreomycetidae</taxon>
        <taxon>Hypocreales</taxon>
        <taxon>Nectriaceae</taxon>
        <taxon>Fusarium</taxon>
        <taxon>Fusarium fujikuroi species complex</taxon>
    </lineage>
</organism>
<dbReference type="OrthoDB" id="5243667at2759"/>